<dbReference type="AlphaFoldDB" id="A0A6G0Y9T3"/>
<evidence type="ECO:0000313" key="2">
    <source>
        <dbReference type="Proteomes" id="UP000478052"/>
    </source>
</evidence>
<name>A0A6G0Y9T3_APHCR</name>
<organism evidence="1 2">
    <name type="scientific">Aphis craccivora</name>
    <name type="common">Cowpea aphid</name>
    <dbReference type="NCBI Taxonomy" id="307492"/>
    <lineage>
        <taxon>Eukaryota</taxon>
        <taxon>Metazoa</taxon>
        <taxon>Ecdysozoa</taxon>
        <taxon>Arthropoda</taxon>
        <taxon>Hexapoda</taxon>
        <taxon>Insecta</taxon>
        <taxon>Pterygota</taxon>
        <taxon>Neoptera</taxon>
        <taxon>Paraneoptera</taxon>
        <taxon>Hemiptera</taxon>
        <taxon>Sternorrhyncha</taxon>
        <taxon>Aphidomorpha</taxon>
        <taxon>Aphidoidea</taxon>
        <taxon>Aphididae</taxon>
        <taxon>Aphidini</taxon>
        <taxon>Aphis</taxon>
        <taxon>Aphis</taxon>
    </lineage>
</organism>
<protein>
    <submittedName>
        <fullName evidence="1">Uncharacterized protein</fullName>
    </submittedName>
</protein>
<proteinExistence type="predicted"/>
<reference evidence="1 2" key="1">
    <citation type="submission" date="2019-08" db="EMBL/GenBank/DDBJ databases">
        <title>Whole genome of Aphis craccivora.</title>
        <authorList>
            <person name="Voronova N.V."/>
            <person name="Shulinski R.S."/>
            <person name="Bandarenka Y.V."/>
            <person name="Zhorov D.G."/>
            <person name="Warner D."/>
        </authorList>
    </citation>
    <scope>NUCLEOTIDE SEQUENCE [LARGE SCALE GENOMIC DNA]</scope>
    <source>
        <strain evidence="1">180601</strain>
        <tissue evidence="1">Whole Body</tissue>
    </source>
</reference>
<sequence length="72" mass="8300">FVCHESINSEQSEECIDFTMIITSRNNAPISNYGVVSNVKVNIVIDTKKPPICLNLFFQERRKTFKKIANHQ</sequence>
<comment type="caution">
    <text evidence="1">The sequence shown here is derived from an EMBL/GenBank/DDBJ whole genome shotgun (WGS) entry which is preliminary data.</text>
</comment>
<gene>
    <name evidence="1" type="ORF">FWK35_00027922</name>
</gene>
<dbReference type="EMBL" id="VUJU01005267">
    <property type="protein sequence ID" value="KAF0751755.1"/>
    <property type="molecule type" value="Genomic_DNA"/>
</dbReference>
<accession>A0A6G0Y9T3</accession>
<evidence type="ECO:0000313" key="1">
    <source>
        <dbReference type="EMBL" id="KAF0751755.1"/>
    </source>
</evidence>
<dbReference type="Proteomes" id="UP000478052">
    <property type="component" value="Unassembled WGS sequence"/>
</dbReference>
<feature type="non-terminal residue" evidence="1">
    <location>
        <position position="1"/>
    </location>
</feature>
<keyword evidence="2" id="KW-1185">Reference proteome</keyword>